<dbReference type="Pfam" id="PF04149">
    <property type="entry name" value="DUF397"/>
    <property type="match status" value="1"/>
</dbReference>
<evidence type="ECO:0000313" key="3">
    <source>
        <dbReference type="Proteomes" id="UP001501303"/>
    </source>
</evidence>
<evidence type="ECO:0000313" key="2">
    <source>
        <dbReference type="EMBL" id="GAA1913034.1"/>
    </source>
</evidence>
<evidence type="ECO:0000259" key="1">
    <source>
        <dbReference type="Pfam" id="PF04149"/>
    </source>
</evidence>
<dbReference type="RefSeq" id="WP_344261249.1">
    <property type="nucleotide sequence ID" value="NZ_BAAAMJ010000021.1"/>
</dbReference>
<feature type="domain" description="DUF397" evidence="1">
    <location>
        <begin position="6"/>
        <end position="58"/>
    </location>
</feature>
<protein>
    <recommendedName>
        <fullName evidence="1">DUF397 domain-containing protein</fullName>
    </recommendedName>
</protein>
<dbReference type="EMBL" id="BAAAMJ010000021">
    <property type="protein sequence ID" value="GAA1913034.1"/>
    <property type="molecule type" value="Genomic_DNA"/>
</dbReference>
<proteinExistence type="predicted"/>
<sequence length="66" mass="6961">MSEQLCWLKSSYSESGGNNCVEVADTGAGALALRESERPGQVLTAGPAAFRALLVHVRNGRLNFPG</sequence>
<gene>
    <name evidence="2" type="ORF">GCM10009716_23390</name>
</gene>
<organism evidence="2 3">
    <name type="scientific">Streptomyces sodiiphilus</name>
    <dbReference type="NCBI Taxonomy" id="226217"/>
    <lineage>
        <taxon>Bacteria</taxon>
        <taxon>Bacillati</taxon>
        <taxon>Actinomycetota</taxon>
        <taxon>Actinomycetes</taxon>
        <taxon>Kitasatosporales</taxon>
        <taxon>Streptomycetaceae</taxon>
        <taxon>Streptomyces</taxon>
    </lineage>
</organism>
<keyword evidence="3" id="KW-1185">Reference proteome</keyword>
<dbReference type="InterPro" id="IPR007278">
    <property type="entry name" value="DUF397"/>
</dbReference>
<comment type="caution">
    <text evidence="2">The sequence shown here is derived from an EMBL/GenBank/DDBJ whole genome shotgun (WGS) entry which is preliminary data.</text>
</comment>
<name>A0ABN2P5H3_9ACTN</name>
<reference evidence="2 3" key="1">
    <citation type="journal article" date="2019" name="Int. J. Syst. Evol. Microbiol.">
        <title>The Global Catalogue of Microorganisms (GCM) 10K type strain sequencing project: providing services to taxonomists for standard genome sequencing and annotation.</title>
        <authorList>
            <consortium name="The Broad Institute Genomics Platform"/>
            <consortium name="The Broad Institute Genome Sequencing Center for Infectious Disease"/>
            <person name="Wu L."/>
            <person name="Ma J."/>
        </authorList>
    </citation>
    <scope>NUCLEOTIDE SEQUENCE [LARGE SCALE GENOMIC DNA]</scope>
    <source>
        <strain evidence="2 3">JCM 13581</strain>
    </source>
</reference>
<accession>A0ABN2P5H3</accession>
<dbReference type="Proteomes" id="UP001501303">
    <property type="component" value="Unassembled WGS sequence"/>
</dbReference>